<reference evidence="2 3" key="1">
    <citation type="journal article" date="2019" name="Int. J. Syst. Evol. Microbiol.">
        <title>The Global Catalogue of Microorganisms (GCM) 10K type strain sequencing project: providing services to taxonomists for standard genome sequencing and annotation.</title>
        <authorList>
            <consortium name="The Broad Institute Genomics Platform"/>
            <consortium name="The Broad Institute Genome Sequencing Center for Infectious Disease"/>
            <person name="Wu L."/>
            <person name="Ma J."/>
        </authorList>
    </citation>
    <scope>NUCLEOTIDE SEQUENCE [LARGE SCALE GENOMIC DNA]</scope>
    <source>
        <strain evidence="2 3">WLHS5</strain>
    </source>
</reference>
<keyword evidence="3" id="KW-1185">Reference proteome</keyword>
<gene>
    <name evidence="2" type="ORF">ACFO5R_09860</name>
</gene>
<accession>A0ABD5PNW1</accession>
<sequence>MADPLKTIWVSPDDIELRMPALSAEYRWTGTAKVKSGNWDLRAEQFDELTIHQCFQMRFVDGVEWEEIPYIRECAYGNQWWRGATTPEAVFARCERMDQLYEAIRRKGIIPANERIETDLDVAVARDDPLDPFLDDITVNIGRNGELIFVDGKHRLSIAKIQGLESIPARPLVRHSHWQGYREEIRNADSVTELSPEARQHVQHPDMRDVAATLDAPQQDR</sequence>
<protein>
    <recommendedName>
        <fullName evidence="4">ParB/Sulfiredoxin domain-containing protein</fullName>
    </recommendedName>
</protein>
<dbReference type="EMBL" id="JBHSFA010000005">
    <property type="protein sequence ID" value="MFC4542232.1"/>
    <property type="molecule type" value="Genomic_DNA"/>
</dbReference>
<evidence type="ECO:0000313" key="3">
    <source>
        <dbReference type="Proteomes" id="UP001595898"/>
    </source>
</evidence>
<evidence type="ECO:0000256" key="1">
    <source>
        <dbReference type="SAM" id="MobiDB-lite"/>
    </source>
</evidence>
<organism evidence="2 3">
    <name type="scientific">Halosolutus amylolyticus</name>
    <dbReference type="NCBI Taxonomy" id="2932267"/>
    <lineage>
        <taxon>Archaea</taxon>
        <taxon>Methanobacteriati</taxon>
        <taxon>Methanobacteriota</taxon>
        <taxon>Stenosarchaea group</taxon>
        <taxon>Halobacteria</taxon>
        <taxon>Halobacteriales</taxon>
        <taxon>Natrialbaceae</taxon>
        <taxon>Halosolutus</taxon>
    </lineage>
</organism>
<evidence type="ECO:0008006" key="4">
    <source>
        <dbReference type="Google" id="ProtNLM"/>
    </source>
</evidence>
<dbReference type="Proteomes" id="UP001595898">
    <property type="component" value="Unassembled WGS sequence"/>
</dbReference>
<proteinExistence type="predicted"/>
<evidence type="ECO:0000313" key="2">
    <source>
        <dbReference type="EMBL" id="MFC4542232.1"/>
    </source>
</evidence>
<dbReference type="AlphaFoldDB" id="A0ABD5PNW1"/>
<dbReference type="RefSeq" id="WP_250141632.1">
    <property type="nucleotide sequence ID" value="NZ_JALIQP010000004.1"/>
</dbReference>
<feature type="region of interest" description="Disordered" evidence="1">
    <location>
        <begin position="196"/>
        <end position="221"/>
    </location>
</feature>
<feature type="compositionally biased region" description="Basic and acidic residues" evidence="1">
    <location>
        <begin position="196"/>
        <end position="209"/>
    </location>
</feature>
<comment type="caution">
    <text evidence="2">The sequence shown here is derived from an EMBL/GenBank/DDBJ whole genome shotgun (WGS) entry which is preliminary data.</text>
</comment>
<name>A0ABD5PNW1_9EURY</name>